<protein>
    <submittedName>
        <fullName evidence="1">Uncharacterized protein</fullName>
    </submittedName>
</protein>
<keyword evidence="2" id="KW-1185">Reference proteome</keyword>
<evidence type="ECO:0000313" key="2">
    <source>
        <dbReference type="Proteomes" id="UP001472677"/>
    </source>
</evidence>
<sequence length="77" mass="8870">MSALFVISPKQNNSTERFQQRKYYININLSNAIGETFPFEFSDLRRLLRNSVLAFVKFCAKHLCATIAAISWVVARN</sequence>
<comment type="caution">
    <text evidence="1">The sequence shown here is derived from an EMBL/GenBank/DDBJ whole genome shotgun (WGS) entry which is preliminary data.</text>
</comment>
<dbReference type="EMBL" id="JBBPBM010000036">
    <property type="protein sequence ID" value="KAK8529753.1"/>
    <property type="molecule type" value="Genomic_DNA"/>
</dbReference>
<dbReference type="Proteomes" id="UP001472677">
    <property type="component" value="Unassembled WGS sequence"/>
</dbReference>
<organism evidence="1 2">
    <name type="scientific">Hibiscus sabdariffa</name>
    <name type="common">roselle</name>
    <dbReference type="NCBI Taxonomy" id="183260"/>
    <lineage>
        <taxon>Eukaryota</taxon>
        <taxon>Viridiplantae</taxon>
        <taxon>Streptophyta</taxon>
        <taxon>Embryophyta</taxon>
        <taxon>Tracheophyta</taxon>
        <taxon>Spermatophyta</taxon>
        <taxon>Magnoliopsida</taxon>
        <taxon>eudicotyledons</taxon>
        <taxon>Gunneridae</taxon>
        <taxon>Pentapetalae</taxon>
        <taxon>rosids</taxon>
        <taxon>malvids</taxon>
        <taxon>Malvales</taxon>
        <taxon>Malvaceae</taxon>
        <taxon>Malvoideae</taxon>
        <taxon>Hibiscus</taxon>
    </lineage>
</organism>
<evidence type="ECO:0000313" key="1">
    <source>
        <dbReference type="EMBL" id="KAK8529753.1"/>
    </source>
</evidence>
<gene>
    <name evidence="1" type="ORF">V6N12_060525</name>
</gene>
<proteinExistence type="predicted"/>
<reference evidence="1 2" key="1">
    <citation type="journal article" date="2024" name="G3 (Bethesda)">
        <title>Genome assembly of Hibiscus sabdariffa L. provides insights into metabolisms of medicinal natural products.</title>
        <authorList>
            <person name="Kim T."/>
        </authorList>
    </citation>
    <scope>NUCLEOTIDE SEQUENCE [LARGE SCALE GENOMIC DNA]</scope>
    <source>
        <strain evidence="1">TK-2024</strain>
        <tissue evidence="1">Old leaves</tissue>
    </source>
</reference>
<name>A0ABR2D4S4_9ROSI</name>
<accession>A0ABR2D4S4</accession>